<organism evidence="7 8">
    <name type="scientific">Acorus calamus</name>
    <name type="common">Sweet flag</name>
    <dbReference type="NCBI Taxonomy" id="4465"/>
    <lineage>
        <taxon>Eukaryota</taxon>
        <taxon>Viridiplantae</taxon>
        <taxon>Streptophyta</taxon>
        <taxon>Embryophyta</taxon>
        <taxon>Tracheophyta</taxon>
        <taxon>Spermatophyta</taxon>
        <taxon>Magnoliopsida</taxon>
        <taxon>Liliopsida</taxon>
        <taxon>Acoraceae</taxon>
        <taxon>Acorus</taxon>
    </lineage>
</organism>
<keyword evidence="7" id="KW-0808">Transferase</keyword>
<dbReference type="GO" id="GO:0051707">
    <property type="term" value="P:response to other organism"/>
    <property type="evidence" value="ECO:0007669"/>
    <property type="project" value="UniProtKB-ARBA"/>
</dbReference>
<comment type="subcellular location">
    <subcellularLocation>
        <location evidence="1">Membrane</location>
        <topology evidence="1">Single-pass membrane protein</topology>
    </subcellularLocation>
</comment>
<proteinExistence type="predicted"/>
<protein>
    <submittedName>
        <fullName evidence="7">Inactive G-type lectin S-receptor-like serine/threonine-protein kinase SRK</fullName>
    </submittedName>
</protein>
<evidence type="ECO:0000256" key="1">
    <source>
        <dbReference type="ARBA" id="ARBA00004167"/>
    </source>
</evidence>
<dbReference type="PROSITE" id="PS50927">
    <property type="entry name" value="BULB_LECTIN"/>
    <property type="match status" value="1"/>
</dbReference>
<keyword evidence="2" id="KW-0812">Transmembrane</keyword>
<dbReference type="SUPFAM" id="SSF51110">
    <property type="entry name" value="alpha-D-mannose-specific plant lectins"/>
    <property type="match status" value="1"/>
</dbReference>
<keyword evidence="4" id="KW-1133">Transmembrane helix</keyword>
<dbReference type="CDD" id="cd00028">
    <property type="entry name" value="B_lectin"/>
    <property type="match status" value="1"/>
</dbReference>
<gene>
    <name evidence="7" type="primary">PSEUDOSRKA</name>
    <name evidence="7" type="ORF">QJS10_CPB21g00351</name>
</gene>
<evidence type="ECO:0000256" key="4">
    <source>
        <dbReference type="ARBA" id="ARBA00022989"/>
    </source>
</evidence>
<dbReference type="InterPro" id="IPR001480">
    <property type="entry name" value="Bulb-type_lectin_dom"/>
</dbReference>
<dbReference type="Proteomes" id="UP001180020">
    <property type="component" value="Unassembled WGS sequence"/>
</dbReference>
<dbReference type="AlphaFoldDB" id="A0AAV9C3V1"/>
<keyword evidence="3" id="KW-0732">Signal</keyword>
<keyword evidence="8" id="KW-1185">Reference proteome</keyword>
<evidence type="ECO:0000256" key="2">
    <source>
        <dbReference type="ARBA" id="ARBA00022692"/>
    </source>
</evidence>
<reference evidence="7" key="1">
    <citation type="journal article" date="2023" name="Nat. Commun.">
        <title>Diploid and tetraploid genomes of Acorus and the evolution of monocots.</title>
        <authorList>
            <person name="Ma L."/>
            <person name="Liu K.W."/>
            <person name="Li Z."/>
            <person name="Hsiao Y.Y."/>
            <person name="Qi Y."/>
            <person name="Fu T."/>
            <person name="Tang G.D."/>
            <person name="Zhang D."/>
            <person name="Sun W.H."/>
            <person name="Liu D.K."/>
            <person name="Li Y."/>
            <person name="Chen G.Z."/>
            <person name="Liu X.D."/>
            <person name="Liao X.Y."/>
            <person name="Jiang Y.T."/>
            <person name="Yu X."/>
            <person name="Hao Y."/>
            <person name="Huang J."/>
            <person name="Zhao X.W."/>
            <person name="Ke S."/>
            <person name="Chen Y.Y."/>
            <person name="Wu W.L."/>
            <person name="Hsu J.L."/>
            <person name="Lin Y.F."/>
            <person name="Huang M.D."/>
            <person name="Li C.Y."/>
            <person name="Huang L."/>
            <person name="Wang Z.W."/>
            <person name="Zhao X."/>
            <person name="Zhong W.Y."/>
            <person name="Peng D.H."/>
            <person name="Ahmad S."/>
            <person name="Lan S."/>
            <person name="Zhang J.S."/>
            <person name="Tsai W.C."/>
            <person name="Van de Peer Y."/>
            <person name="Liu Z.J."/>
        </authorList>
    </citation>
    <scope>NUCLEOTIDE SEQUENCE</scope>
    <source>
        <strain evidence="7">CP</strain>
    </source>
</reference>
<keyword evidence="7" id="KW-0418">Kinase</keyword>
<dbReference type="SMART" id="SM00108">
    <property type="entry name" value="B_lectin"/>
    <property type="match status" value="1"/>
</dbReference>
<comment type="caution">
    <text evidence="7">The sequence shown here is derived from an EMBL/GenBank/DDBJ whole genome shotgun (WGS) entry which is preliminary data.</text>
</comment>
<dbReference type="PANTHER" id="PTHR47974:SF3">
    <property type="entry name" value="RECEPTOR-LIKE SERINE_THREONINE-PROTEIN KINASE"/>
    <property type="match status" value="1"/>
</dbReference>
<feature type="domain" description="Bulb-type lectin" evidence="6">
    <location>
        <begin position="1"/>
        <end position="119"/>
    </location>
</feature>
<dbReference type="GO" id="GO:0016301">
    <property type="term" value="F:kinase activity"/>
    <property type="evidence" value="ECO:0007669"/>
    <property type="project" value="UniProtKB-KW"/>
</dbReference>
<dbReference type="Gene3D" id="2.90.10.10">
    <property type="entry name" value="Bulb-type lectin domain"/>
    <property type="match status" value="1"/>
</dbReference>
<dbReference type="Pfam" id="PF01453">
    <property type="entry name" value="B_lectin"/>
    <property type="match status" value="1"/>
</dbReference>
<keyword evidence="5" id="KW-0472">Membrane</keyword>
<evidence type="ECO:0000313" key="8">
    <source>
        <dbReference type="Proteomes" id="UP001180020"/>
    </source>
</evidence>
<reference evidence="7" key="2">
    <citation type="submission" date="2023-06" db="EMBL/GenBank/DDBJ databases">
        <authorList>
            <person name="Ma L."/>
            <person name="Liu K.-W."/>
            <person name="Li Z."/>
            <person name="Hsiao Y.-Y."/>
            <person name="Qi Y."/>
            <person name="Fu T."/>
            <person name="Tang G."/>
            <person name="Zhang D."/>
            <person name="Sun W.-H."/>
            <person name="Liu D.-K."/>
            <person name="Li Y."/>
            <person name="Chen G.-Z."/>
            <person name="Liu X.-D."/>
            <person name="Liao X.-Y."/>
            <person name="Jiang Y.-T."/>
            <person name="Yu X."/>
            <person name="Hao Y."/>
            <person name="Huang J."/>
            <person name="Zhao X.-W."/>
            <person name="Ke S."/>
            <person name="Chen Y.-Y."/>
            <person name="Wu W.-L."/>
            <person name="Hsu J.-L."/>
            <person name="Lin Y.-F."/>
            <person name="Huang M.-D."/>
            <person name="Li C.-Y."/>
            <person name="Huang L."/>
            <person name="Wang Z.-W."/>
            <person name="Zhao X."/>
            <person name="Zhong W.-Y."/>
            <person name="Peng D.-H."/>
            <person name="Ahmad S."/>
            <person name="Lan S."/>
            <person name="Zhang J.-S."/>
            <person name="Tsai W.-C."/>
            <person name="Van De Peer Y."/>
            <person name="Liu Z.-J."/>
        </authorList>
    </citation>
    <scope>NUCLEOTIDE SEQUENCE</scope>
    <source>
        <strain evidence="7">CP</strain>
        <tissue evidence="7">Leaves</tissue>
    </source>
</reference>
<evidence type="ECO:0000259" key="6">
    <source>
        <dbReference type="PROSITE" id="PS50927"/>
    </source>
</evidence>
<dbReference type="InterPro" id="IPR036426">
    <property type="entry name" value="Bulb-type_lectin_dom_sf"/>
</dbReference>
<dbReference type="EMBL" id="JAUJYO010000021">
    <property type="protein sequence ID" value="KAK1283798.1"/>
    <property type="molecule type" value="Genomic_DNA"/>
</dbReference>
<sequence length="136" mass="14843">MGESLSVEKPNDTILSPNGAFSAGFHSVGDNAYVFSVWFTESKDDSIVWTANRDYPVNGHRSRLTLQRDGHLILSDAGKSNVWTANTNASSASASLRLLDCGNLILHSTDDESTIFWQSFDHPTDTLLPTNPSRGT</sequence>
<dbReference type="GO" id="GO:0016020">
    <property type="term" value="C:membrane"/>
    <property type="evidence" value="ECO:0007669"/>
    <property type="project" value="UniProtKB-SubCell"/>
</dbReference>
<evidence type="ECO:0000256" key="3">
    <source>
        <dbReference type="ARBA" id="ARBA00022729"/>
    </source>
</evidence>
<dbReference type="PANTHER" id="PTHR47974">
    <property type="entry name" value="OS07G0415500 PROTEIN"/>
    <property type="match status" value="1"/>
</dbReference>
<evidence type="ECO:0000256" key="5">
    <source>
        <dbReference type="ARBA" id="ARBA00023136"/>
    </source>
</evidence>
<evidence type="ECO:0000313" key="7">
    <source>
        <dbReference type="EMBL" id="KAK1283798.1"/>
    </source>
</evidence>
<accession>A0AAV9C3V1</accession>
<name>A0AAV9C3V1_ACOCL</name>